<evidence type="ECO:0000313" key="9">
    <source>
        <dbReference type="EMBL" id="GED97848.1"/>
    </source>
</evidence>
<organism evidence="9 10">
    <name type="scientific">Gordonia crocea</name>
    <dbReference type="NCBI Taxonomy" id="589162"/>
    <lineage>
        <taxon>Bacteria</taxon>
        <taxon>Bacillati</taxon>
        <taxon>Actinomycetota</taxon>
        <taxon>Actinomycetes</taxon>
        <taxon>Mycobacteriales</taxon>
        <taxon>Gordoniaceae</taxon>
        <taxon>Gordonia</taxon>
    </lineage>
</organism>
<reference evidence="10" key="1">
    <citation type="submission" date="2019-06" db="EMBL/GenBank/DDBJ databases">
        <title>Gordonia isolated from sludge of a wastewater treatment plant.</title>
        <authorList>
            <person name="Tamura T."/>
            <person name="Aoyama K."/>
            <person name="Kang Y."/>
            <person name="Saito S."/>
            <person name="Akiyama N."/>
            <person name="Yazawa K."/>
            <person name="Gonoi T."/>
            <person name="Mikami Y."/>
        </authorList>
    </citation>
    <scope>NUCLEOTIDE SEQUENCE [LARGE SCALE GENOMIC DNA]</scope>
    <source>
        <strain evidence="10">NBRC 107697</strain>
    </source>
</reference>
<evidence type="ECO:0000256" key="6">
    <source>
        <dbReference type="ARBA" id="ARBA00023136"/>
    </source>
</evidence>
<name>A0A7I9UXE6_9ACTN</name>
<dbReference type="GO" id="GO:0005886">
    <property type="term" value="C:plasma membrane"/>
    <property type="evidence" value="ECO:0007669"/>
    <property type="project" value="UniProtKB-SubCell"/>
</dbReference>
<sequence>MTIADRYLFPPVSTERIIKAILWPISLMMMFHKSVVLGINGDRTDDFKPVYEAALRFLNNQPVYAESYLTVEPHYLYPPSGTLLMAPIAYIDPERSRWVFIALSVAALVLSAYLLTRLFGYRASSWVFPTVLFFYFLSESVANTLIYTNFNSFVLLSLVLFLWLLKSDRPWLAGIAVGLTIAVKPVLLPVLLLPLLKPRMWRALIPALGIPVVLNLIAWSMVPDTDNFMANTFPYLRETRDYYNSAIGGLGTFYGLYPWLILVLRVMFVAMAAFGVWFLWRYYRDKDEVLWLTASSGILLTTSFLVGPLGQGYYSMLLFPLVMTVIRTGSPMRNWPAWLGVYGCMTFDIYYTIRNPLSEHLPQNWESFGRNMEYLTVTWGWSLLMIAVFFSLLWRYLDLRESQARPLAATVEA</sequence>
<evidence type="ECO:0000256" key="2">
    <source>
        <dbReference type="ARBA" id="ARBA00022475"/>
    </source>
</evidence>
<keyword evidence="6 8" id="KW-0472">Membrane</keyword>
<evidence type="ECO:0000256" key="1">
    <source>
        <dbReference type="ARBA" id="ARBA00004651"/>
    </source>
</evidence>
<dbReference type="Pfam" id="PF09594">
    <property type="entry name" value="GT87"/>
    <property type="match status" value="1"/>
</dbReference>
<comment type="subcellular location">
    <subcellularLocation>
        <location evidence="1">Cell membrane</location>
        <topology evidence="1">Multi-pass membrane protein</topology>
    </subcellularLocation>
</comment>
<gene>
    <name evidence="9" type="ORF">nbrc107697_18870</name>
</gene>
<feature type="transmembrane region" description="Helical" evidence="8">
    <location>
        <begin position="374"/>
        <end position="397"/>
    </location>
</feature>
<proteinExistence type="inferred from homology"/>
<evidence type="ECO:0000256" key="3">
    <source>
        <dbReference type="ARBA" id="ARBA00022679"/>
    </source>
</evidence>
<feature type="transmembrane region" description="Helical" evidence="8">
    <location>
        <begin position="289"/>
        <end position="306"/>
    </location>
</feature>
<feature type="transmembrane region" description="Helical" evidence="8">
    <location>
        <begin position="203"/>
        <end position="222"/>
    </location>
</feature>
<comment type="similarity">
    <text evidence="7">Belongs to the glycosyltransferase 87 family.</text>
</comment>
<keyword evidence="10" id="KW-1185">Reference proteome</keyword>
<evidence type="ECO:0000256" key="7">
    <source>
        <dbReference type="ARBA" id="ARBA00024033"/>
    </source>
</evidence>
<evidence type="ECO:0000256" key="4">
    <source>
        <dbReference type="ARBA" id="ARBA00022692"/>
    </source>
</evidence>
<evidence type="ECO:0000313" key="10">
    <source>
        <dbReference type="Proteomes" id="UP000444980"/>
    </source>
</evidence>
<feature type="transmembrane region" description="Helical" evidence="8">
    <location>
        <begin position="259"/>
        <end position="280"/>
    </location>
</feature>
<keyword evidence="5 8" id="KW-1133">Transmembrane helix</keyword>
<dbReference type="OrthoDB" id="5175994at2"/>
<keyword evidence="4 8" id="KW-0812">Transmembrane</keyword>
<keyword evidence="3 9" id="KW-0808">Transferase</keyword>
<dbReference type="Proteomes" id="UP000444980">
    <property type="component" value="Unassembled WGS sequence"/>
</dbReference>
<evidence type="ECO:0000256" key="8">
    <source>
        <dbReference type="SAM" id="Phobius"/>
    </source>
</evidence>
<dbReference type="RefSeq" id="WP_161927118.1">
    <property type="nucleotide sequence ID" value="NZ_BJOU01000001.1"/>
</dbReference>
<accession>A0A7I9UXE6</accession>
<dbReference type="AlphaFoldDB" id="A0A7I9UXE6"/>
<feature type="transmembrane region" description="Helical" evidence="8">
    <location>
        <begin position="98"/>
        <end position="115"/>
    </location>
</feature>
<feature type="transmembrane region" description="Helical" evidence="8">
    <location>
        <begin position="145"/>
        <end position="165"/>
    </location>
</feature>
<keyword evidence="2" id="KW-1003">Cell membrane</keyword>
<evidence type="ECO:0000256" key="5">
    <source>
        <dbReference type="ARBA" id="ARBA00022989"/>
    </source>
</evidence>
<dbReference type="EMBL" id="BJOU01000001">
    <property type="protein sequence ID" value="GED97848.1"/>
    <property type="molecule type" value="Genomic_DNA"/>
</dbReference>
<protein>
    <submittedName>
        <fullName evidence="9">Alpha-(1-&gt;3)-arabinofuranosyltransferase</fullName>
    </submittedName>
</protein>
<feature type="transmembrane region" description="Helical" evidence="8">
    <location>
        <begin position="121"/>
        <end position="138"/>
    </location>
</feature>
<feature type="transmembrane region" description="Helical" evidence="8">
    <location>
        <begin position="171"/>
        <end position="196"/>
    </location>
</feature>
<dbReference type="GO" id="GO:0016758">
    <property type="term" value="F:hexosyltransferase activity"/>
    <property type="evidence" value="ECO:0007669"/>
    <property type="project" value="InterPro"/>
</dbReference>
<comment type="caution">
    <text evidence="9">The sequence shown here is derived from an EMBL/GenBank/DDBJ whole genome shotgun (WGS) entry which is preliminary data.</text>
</comment>
<dbReference type="InterPro" id="IPR018584">
    <property type="entry name" value="GT87"/>
</dbReference>